<dbReference type="InterPro" id="IPR000014">
    <property type="entry name" value="PAS"/>
</dbReference>
<dbReference type="SMART" id="SM00086">
    <property type="entry name" value="PAC"/>
    <property type="match status" value="4"/>
</dbReference>
<dbReference type="GO" id="GO:0004673">
    <property type="term" value="F:protein histidine kinase activity"/>
    <property type="evidence" value="ECO:0007669"/>
    <property type="project" value="UniProtKB-EC"/>
</dbReference>
<proteinExistence type="predicted"/>
<evidence type="ECO:0000256" key="4">
    <source>
        <dbReference type="ARBA" id="ARBA00022679"/>
    </source>
</evidence>
<dbReference type="Pfam" id="PF02518">
    <property type="entry name" value="HATPase_c"/>
    <property type="match status" value="1"/>
</dbReference>
<evidence type="ECO:0000256" key="5">
    <source>
        <dbReference type="ARBA" id="ARBA00022777"/>
    </source>
</evidence>
<evidence type="ECO:0000259" key="8">
    <source>
        <dbReference type="PROSITE" id="PS50113"/>
    </source>
</evidence>
<feature type="domain" description="PAC" evidence="8">
    <location>
        <begin position="581"/>
        <end position="633"/>
    </location>
</feature>
<accession>A0A1I5CGY9</accession>
<dbReference type="Pfam" id="PF08448">
    <property type="entry name" value="PAS_4"/>
    <property type="match status" value="1"/>
</dbReference>
<dbReference type="PROSITE" id="PS50109">
    <property type="entry name" value="HIS_KIN"/>
    <property type="match status" value="1"/>
</dbReference>
<evidence type="ECO:0000256" key="1">
    <source>
        <dbReference type="ARBA" id="ARBA00000085"/>
    </source>
</evidence>
<dbReference type="STRING" id="226506.SAMN04488519_102270"/>
<gene>
    <name evidence="9" type="ORF">SAMN04488519_102270</name>
</gene>
<dbReference type="Gene3D" id="3.30.565.10">
    <property type="entry name" value="Histidine kinase-like ATPase, C-terminal domain"/>
    <property type="match status" value="1"/>
</dbReference>
<dbReference type="InterPro" id="IPR003594">
    <property type="entry name" value="HATPase_dom"/>
</dbReference>
<protein>
    <recommendedName>
        <fullName evidence="2">histidine kinase</fullName>
        <ecNumber evidence="2">2.7.13.3</ecNumber>
    </recommendedName>
</protein>
<keyword evidence="10" id="KW-1185">Reference proteome</keyword>
<dbReference type="InterPro" id="IPR013656">
    <property type="entry name" value="PAS_4"/>
</dbReference>
<dbReference type="SUPFAM" id="SSF55785">
    <property type="entry name" value="PYP-like sensor domain (PAS domain)"/>
    <property type="match status" value="4"/>
</dbReference>
<dbReference type="NCBIfam" id="TIGR00229">
    <property type="entry name" value="sensory_box"/>
    <property type="match status" value="3"/>
</dbReference>
<dbReference type="PROSITE" id="PS50112">
    <property type="entry name" value="PAS"/>
    <property type="match status" value="2"/>
</dbReference>
<dbReference type="InterPro" id="IPR004358">
    <property type="entry name" value="Sig_transdc_His_kin-like_C"/>
</dbReference>
<evidence type="ECO:0000256" key="2">
    <source>
        <dbReference type="ARBA" id="ARBA00012438"/>
    </source>
</evidence>
<feature type="domain" description="PAC" evidence="8">
    <location>
        <begin position="454"/>
        <end position="506"/>
    </location>
</feature>
<dbReference type="PROSITE" id="PS50113">
    <property type="entry name" value="PAC"/>
    <property type="match status" value="3"/>
</dbReference>
<feature type="domain" description="Histidine kinase" evidence="6">
    <location>
        <begin position="651"/>
        <end position="863"/>
    </location>
</feature>
<organism evidence="9 10">
    <name type="scientific">Algoriphagus ornithinivorans</name>
    <dbReference type="NCBI Taxonomy" id="226506"/>
    <lineage>
        <taxon>Bacteria</taxon>
        <taxon>Pseudomonadati</taxon>
        <taxon>Bacteroidota</taxon>
        <taxon>Cytophagia</taxon>
        <taxon>Cytophagales</taxon>
        <taxon>Cyclobacteriaceae</taxon>
        <taxon>Algoriphagus</taxon>
    </lineage>
</organism>
<dbReference type="SMART" id="SM00091">
    <property type="entry name" value="PAS"/>
    <property type="match status" value="3"/>
</dbReference>
<dbReference type="Pfam" id="PF13426">
    <property type="entry name" value="PAS_9"/>
    <property type="match status" value="1"/>
</dbReference>
<feature type="domain" description="PAS" evidence="7">
    <location>
        <begin position="258"/>
        <end position="331"/>
    </location>
</feature>
<comment type="catalytic activity">
    <reaction evidence="1">
        <text>ATP + protein L-histidine = ADP + protein N-phospho-L-histidine.</text>
        <dbReference type="EC" id="2.7.13.3"/>
    </reaction>
</comment>
<evidence type="ECO:0000313" key="10">
    <source>
        <dbReference type="Proteomes" id="UP000199564"/>
    </source>
</evidence>
<dbReference type="InterPro" id="IPR035965">
    <property type="entry name" value="PAS-like_dom_sf"/>
</dbReference>
<dbReference type="InterPro" id="IPR001610">
    <property type="entry name" value="PAC"/>
</dbReference>
<dbReference type="SMART" id="SM00387">
    <property type="entry name" value="HATPase_c"/>
    <property type="match status" value="1"/>
</dbReference>
<keyword evidence="4" id="KW-0808">Transferase</keyword>
<dbReference type="SUPFAM" id="SSF55874">
    <property type="entry name" value="ATPase domain of HSP90 chaperone/DNA topoisomerase II/histidine kinase"/>
    <property type="match status" value="1"/>
</dbReference>
<dbReference type="PANTHER" id="PTHR43304:SF1">
    <property type="entry name" value="PAC DOMAIN-CONTAINING PROTEIN"/>
    <property type="match status" value="1"/>
</dbReference>
<dbReference type="RefSeq" id="WP_091650430.1">
    <property type="nucleotide sequence ID" value="NZ_FOVW01000002.1"/>
</dbReference>
<dbReference type="InterPro" id="IPR036890">
    <property type="entry name" value="HATPase_C_sf"/>
</dbReference>
<feature type="domain" description="PAC" evidence="8">
    <location>
        <begin position="335"/>
        <end position="388"/>
    </location>
</feature>
<evidence type="ECO:0000259" key="7">
    <source>
        <dbReference type="PROSITE" id="PS50112"/>
    </source>
</evidence>
<dbReference type="PRINTS" id="PR00344">
    <property type="entry name" value="BCTRLSENSOR"/>
</dbReference>
<dbReference type="InterPro" id="IPR013655">
    <property type="entry name" value="PAS_fold_3"/>
</dbReference>
<evidence type="ECO:0000256" key="3">
    <source>
        <dbReference type="ARBA" id="ARBA00022553"/>
    </source>
</evidence>
<dbReference type="InterPro" id="IPR000700">
    <property type="entry name" value="PAS-assoc_C"/>
</dbReference>
<feature type="domain" description="PAS" evidence="7">
    <location>
        <begin position="507"/>
        <end position="577"/>
    </location>
</feature>
<dbReference type="AlphaFoldDB" id="A0A1I5CGY9"/>
<dbReference type="InterPro" id="IPR052162">
    <property type="entry name" value="Sensor_kinase/Photoreceptor"/>
</dbReference>
<dbReference type="Gene3D" id="3.30.450.20">
    <property type="entry name" value="PAS domain"/>
    <property type="match status" value="4"/>
</dbReference>
<dbReference type="EMBL" id="FOVW01000002">
    <property type="protein sequence ID" value="SFN86157.1"/>
    <property type="molecule type" value="Genomic_DNA"/>
</dbReference>
<dbReference type="EC" id="2.7.13.3" evidence="2"/>
<dbReference type="CDD" id="cd00130">
    <property type="entry name" value="PAS"/>
    <property type="match status" value="3"/>
</dbReference>
<dbReference type="PANTHER" id="PTHR43304">
    <property type="entry name" value="PHYTOCHROME-LIKE PROTEIN CPH1"/>
    <property type="match status" value="1"/>
</dbReference>
<evidence type="ECO:0000259" key="6">
    <source>
        <dbReference type="PROSITE" id="PS50109"/>
    </source>
</evidence>
<evidence type="ECO:0000313" key="9">
    <source>
        <dbReference type="EMBL" id="SFN86157.1"/>
    </source>
</evidence>
<keyword evidence="3" id="KW-0597">Phosphoprotein</keyword>
<dbReference type="Pfam" id="PF08447">
    <property type="entry name" value="PAS_3"/>
    <property type="match status" value="1"/>
</dbReference>
<dbReference type="InterPro" id="IPR005467">
    <property type="entry name" value="His_kinase_dom"/>
</dbReference>
<keyword evidence="5" id="KW-0418">Kinase</keyword>
<dbReference type="Proteomes" id="UP000199564">
    <property type="component" value="Unassembled WGS sequence"/>
</dbReference>
<sequence>MSSISPLFEEFSSSKNILNLIETELCDGILQLTQNSDWEEKSNISLKNLLGFPIGKNYPGFFNLVQPSDLTAFLDAIGKISAERGGKINFILRAKHVNGKRLHLQLIGQRLKANSPDLLFFIKDQTAKIEQEDFTFQCNLASKIGYWNIDLETQKPYWSRVTRLIHEVPDDFQPDLETAIDFYKDGHSKELIQRVVKNALEKGEPYDVELILLTYNKKEKWVRAIGLPEFADGKCIRLYGTFQDIHQRKINRLKLQAEQAKFKNAIEGTNLGTWEWNVQTGEAVFNERWAEITGYTLAELAPISIETWTKLAHPEDLEVSSKKLQDCFEKKTDFYECEARMKHKDGHWVWVYDRGKVFSWTEDGKPLMMFGTHQDITETKNEIEQQAIFIQQAPTSIAMFDKELNYLSASSKWIRDYGLNGKKIIGNSFFKTFPKSNQNWQEIFEDSLKGNSRKKDEEKLVYENGEIQWIKWECKPWYNKQGNIGGALIYTQDITKVKETAEQLKISMSAFQRNFENAGIGMAIVSTEGQWKNVNDRLCEMIGYSREELLKLTFQDITHPEDLNADLELLYETIRGERQTYQIEKRYFHKTGEEIHALLSVSAVRDTEDKLLYFISQIIDITDLKHAQAQIEKLLQTSEDQNERLKNFAHIVSHNLRSHSGGMVQLLEFLEIESPEYFQNELVKLLKQASDNLKETIEHLTQIVNVNLQSSYPKKALNLYDVVEKALQSLQMASQKSSVKLINEVDPALKVMAIPAYLDSIVLNFLTNGIKYKDPEKDSFVKVKTINHSESIEIQFEDNGLGIDLERYSNSLFGMYKTFHKHDDSRGVGLYITKNQIEAMGGKIEVESKVTVGTIFKVFLNKN</sequence>
<name>A0A1I5CGY9_9BACT</name>
<reference evidence="10" key="1">
    <citation type="submission" date="2016-10" db="EMBL/GenBank/DDBJ databases">
        <authorList>
            <person name="Varghese N."/>
            <person name="Submissions S."/>
        </authorList>
    </citation>
    <scope>NUCLEOTIDE SEQUENCE [LARGE SCALE GENOMIC DNA]</scope>
    <source>
        <strain evidence="10">DSM 15282</strain>
    </source>
</reference>